<proteinExistence type="inferred from homology"/>
<comment type="function">
    <text evidence="1">Required for O(2)-independent ubiquinone (coenzyme Q) biosynthesis. Together with UbiV, is essential for the C6-hydroxylation reaction in the oxygen-independent ubiquinone biosynthesis pathway.</text>
</comment>
<evidence type="ECO:0000313" key="2">
    <source>
        <dbReference type="EMBL" id="CDH47782.1"/>
    </source>
</evidence>
<keyword evidence="1" id="KW-0408">Iron</keyword>
<dbReference type="GO" id="GO:0006744">
    <property type="term" value="P:ubiquinone biosynthetic process"/>
    <property type="evidence" value="ECO:0007669"/>
    <property type="project" value="UniProtKB-UniRule"/>
</dbReference>
<reference evidence="2 3" key="1">
    <citation type="journal article" date="2014" name="ISME J.">
        <title>Candidatus Competibacter-lineage genomes retrieved from metagenomes reveal functional metabolic diversity.</title>
        <authorList>
            <person name="McIlroy S.J."/>
            <person name="Albertsen M."/>
            <person name="Andresen E.K."/>
            <person name="Saunders A.M."/>
            <person name="Kristiansen R."/>
            <person name="Stokholm-Bjerregaard M."/>
            <person name="Nielsen K.L."/>
            <person name="Nielsen P.H."/>
        </authorList>
    </citation>
    <scope>NUCLEOTIDE SEQUENCE [LARGE SCALE GENOMIC DNA]</scope>
    <source>
        <strain evidence="2 3">Run_B_J11</strain>
    </source>
</reference>
<dbReference type="EMBL" id="CBTK010000318">
    <property type="protein sequence ID" value="CDH47782.1"/>
    <property type="molecule type" value="Genomic_DNA"/>
</dbReference>
<evidence type="ECO:0000313" key="3">
    <source>
        <dbReference type="Proteomes" id="UP000019184"/>
    </source>
</evidence>
<dbReference type="UniPathway" id="UPA00232"/>
<keyword evidence="1" id="KW-0004">4Fe-4S</keyword>
<protein>
    <recommendedName>
        <fullName evidence="1">Ubiquinone biosynthesis protein UbiU</fullName>
    </recommendedName>
</protein>
<comment type="cofactor">
    <cofactor evidence="1">
        <name>[4Fe-4S] cluster</name>
        <dbReference type="ChEBI" id="CHEBI:49883"/>
    </cofactor>
</comment>
<feature type="binding site" evidence="1">
    <location>
        <position position="188"/>
    </location>
    <ligand>
        <name>[4Fe-4S] cluster</name>
        <dbReference type="ChEBI" id="CHEBI:49883"/>
    </ligand>
</feature>
<dbReference type="HAMAP" id="MF_02232">
    <property type="entry name" value="UbiU"/>
    <property type="match status" value="1"/>
</dbReference>
<sequence length="343" mass="37654">MLASTPSLPSKSLELVCPAGNLPSLKAAVDQGADAVYIGFRNDTNARHFPGLNFDAKTAAQGVQYAHTRGRRVFVALNTFPQPDGWERWRSAVDQAAELGVDAVIAADISVLDYASRQHPQLPLHLSVQGSATNYEAIRFYHEHFGIRRVVLPRVLSLPQVRHVLEHSPVGIEVFGFGGLCIMVEGRCLLSSYVTGESPNMCGVCSPAKAVRWEETPQGLESRLGGLLMDRYAPGEPAGYPTLCKGRFAVGDQIYYAIEEPTSLNTLELLPELQAMGIAAIKIEGRQRSPAYVTQVTKVWRAAIDACRRNPAAYVPKAEWLRELGKVSEGRQTTLGAYHRTWQ</sequence>
<gene>
    <name evidence="2" type="primary">yhbU</name>
    <name evidence="1" type="synonym">ubiU</name>
    <name evidence="2" type="ORF">BN874_980001</name>
</gene>
<organism evidence="2 3">
    <name type="scientific">Candidatus Contendobacter odensis Run_B_J11</name>
    <dbReference type="NCBI Taxonomy" id="1400861"/>
    <lineage>
        <taxon>Bacteria</taxon>
        <taxon>Pseudomonadati</taxon>
        <taxon>Pseudomonadota</taxon>
        <taxon>Gammaproteobacteria</taxon>
        <taxon>Candidatus Competibacteraceae</taxon>
        <taxon>Candidatus Contendibacter</taxon>
    </lineage>
</organism>
<dbReference type="PANTHER" id="PTHR30217">
    <property type="entry name" value="PEPTIDASE U32 FAMILY"/>
    <property type="match status" value="1"/>
</dbReference>
<accession>A0A7U7GGR3</accession>
<keyword evidence="3" id="KW-1185">Reference proteome</keyword>
<feature type="binding site" evidence="1">
    <location>
        <position position="205"/>
    </location>
    <ligand>
        <name>[4Fe-4S] cluster</name>
        <dbReference type="ChEBI" id="CHEBI:49883"/>
    </ligand>
</feature>
<dbReference type="InterPro" id="IPR051454">
    <property type="entry name" value="RNA/ubiquinone_mod_enzymes"/>
</dbReference>
<dbReference type="GO" id="GO:0046872">
    <property type="term" value="F:metal ion binding"/>
    <property type="evidence" value="ECO:0007669"/>
    <property type="project" value="UniProtKB-KW"/>
</dbReference>
<dbReference type="InterPro" id="IPR043692">
    <property type="entry name" value="UbiU"/>
</dbReference>
<dbReference type="Pfam" id="PF01136">
    <property type="entry name" value="Peptidase_U32"/>
    <property type="match status" value="1"/>
</dbReference>
<name>A0A7U7GGR3_9GAMM</name>
<comment type="caution">
    <text evidence="2">The sequence shown here is derived from an EMBL/GenBank/DDBJ whole genome shotgun (WGS) entry which is preliminary data.</text>
</comment>
<comment type="subunit">
    <text evidence="1">Forms a heterodimer with UbiV.</text>
</comment>
<dbReference type="PANTHER" id="PTHR30217:SF3">
    <property type="entry name" value="UBIQUINONE BIOSYNTHESIS PROTEIN UBIU"/>
    <property type="match status" value="1"/>
</dbReference>
<feature type="binding site" evidence="1">
    <location>
        <position position="181"/>
    </location>
    <ligand>
        <name>[4Fe-4S] cluster</name>
        <dbReference type="ChEBI" id="CHEBI:49883"/>
    </ligand>
</feature>
<dbReference type="GO" id="GO:0051539">
    <property type="term" value="F:4 iron, 4 sulfur cluster binding"/>
    <property type="evidence" value="ECO:0007669"/>
    <property type="project" value="UniProtKB-UniRule"/>
</dbReference>
<dbReference type="InterPro" id="IPR001539">
    <property type="entry name" value="Peptidase_U32"/>
</dbReference>
<feature type="binding site" evidence="1">
    <location>
        <position position="244"/>
    </location>
    <ligand>
        <name>[4Fe-4S] cluster</name>
        <dbReference type="ChEBI" id="CHEBI:49883"/>
    </ligand>
</feature>
<keyword evidence="1" id="KW-0831">Ubiquinone biosynthesis</keyword>
<keyword evidence="1" id="KW-0479">Metal-binding</keyword>
<dbReference type="Proteomes" id="UP000019184">
    <property type="component" value="Unassembled WGS sequence"/>
</dbReference>
<evidence type="ECO:0000256" key="1">
    <source>
        <dbReference type="HAMAP-Rule" id="MF_02232"/>
    </source>
</evidence>
<comment type="similarity">
    <text evidence="1">Belongs to the peptidase U32 family. UbiU subfamily.</text>
</comment>
<dbReference type="OrthoDB" id="9807498at2"/>
<comment type="pathway">
    <text evidence="1">Cofactor biosynthesis; ubiquinone biosynthesis.</text>
</comment>
<keyword evidence="1" id="KW-0411">Iron-sulfur</keyword>
<dbReference type="AlphaFoldDB" id="A0A7U7GGR3"/>